<dbReference type="InterPro" id="IPR039424">
    <property type="entry name" value="SBP_5"/>
</dbReference>
<feature type="signal peptide" evidence="3">
    <location>
        <begin position="1"/>
        <end position="20"/>
    </location>
</feature>
<name>A0ABV7GQS8_9RHOB</name>
<dbReference type="EMBL" id="JBHRTB010000010">
    <property type="protein sequence ID" value="MFC3143969.1"/>
    <property type="molecule type" value="Genomic_DNA"/>
</dbReference>
<feature type="domain" description="Solute-binding protein family 5" evidence="4">
    <location>
        <begin position="134"/>
        <end position="549"/>
    </location>
</feature>
<evidence type="ECO:0000313" key="6">
    <source>
        <dbReference type="Proteomes" id="UP001595632"/>
    </source>
</evidence>
<evidence type="ECO:0000259" key="4">
    <source>
        <dbReference type="Pfam" id="PF00496"/>
    </source>
</evidence>
<proteinExistence type="inferred from homology"/>
<gene>
    <name evidence="5" type="ORF">ACFOGP_14705</name>
</gene>
<dbReference type="Gene3D" id="3.40.190.10">
    <property type="entry name" value="Periplasmic binding protein-like II"/>
    <property type="match status" value="1"/>
</dbReference>
<dbReference type="Pfam" id="PF00496">
    <property type="entry name" value="SBP_bac_5"/>
    <property type="match status" value="1"/>
</dbReference>
<feature type="chain" id="PRO_5045061796" evidence="3">
    <location>
        <begin position="21"/>
        <end position="679"/>
    </location>
</feature>
<accession>A0ABV7GQS8</accession>
<dbReference type="Proteomes" id="UP001595632">
    <property type="component" value="Unassembled WGS sequence"/>
</dbReference>
<dbReference type="RefSeq" id="WP_275631238.1">
    <property type="nucleotide sequence ID" value="NZ_JARGYD010000001.1"/>
</dbReference>
<dbReference type="PANTHER" id="PTHR30290:SF62">
    <property type="entry name" value="OLIGOPEPTIDE ABC TRANSPORTER, PERIPLASMIC OLIGOPEPTIDE-BINDING PROTEIN"/>
    <property type="match status" value="1"/>
</dbReference>
<evidence type="ECO:0000256" key="3">
    <source>
        <dbReference type="SAM" id="SignalP"/>
    </source>
</evidence>
<dbReference type="CDD" id="cd08500">
    <property type="entry name" value="PBP2_NikA_DppA_OppA_like_4"/>
    <property type="match status" value="1"/>
</dbReference>
<organism evidence="5 6">
    <name type="scientific">Psychromarinibacter halotolerans</name>
    <dbReference type="NCBI Taxonomy" id="1775175"/>
    <lineage>
        <taxon>Bacteria</taxon>
        <taxon>Pseudomonadati</taxon>
        <taxon>Pseudomonadota</taxon>
        <taxon>Alphaproteobacteria</taxon>
        <taxon>Rhodobacterales</taxon>
        <taxon>Paracoccaceae</taxon>
        <taxon>Psychromarinibacter</taxon>
    </lineage>
</organism>
<dbReference type="PROSITE" id="PS51257">
    <property type="entry name" value="PROKAR_LIPOPROTEIN"/>
    <property type="match status" value="1"/>
</dbReference>
<reference evidence="6" key="1">
    <citation type="journal article" date="2019" name="Int. J. Syst. Evol. Microbiol.">
        <title>The Global Catalogue of Microorganisms (GCM) 10K type strain sequencing project: providing services to taxonomists for standard genome sequencing and annotation.</title>
        <authorList>
            <consortium name="The Broad Institute Genomics Platform"/>
            <consortium name="The Broad Institute Genome Sequencing Center for Infectious Disease"/>
            <person name="Wu L."/>
            <person name="Ma J."/>
        </authorList>
    </citation>
    <scope>NUCLEOTIDE SEQUENCE [LARGE SCALE GENOMIC DNA]</scope>
    <source>
        <strain evidence="6">KCTC 52366</strain>
    </source>
</reference>
<keyword evidence="6" id="KW-1185">Reference proteome</keyword>
<protein>
    <submittedName>
        <fullName evidence="5">ABC transporter substrate-binding protein</fullName>
    </submittedName>
</protein>
<sequence>MKQGLLSAGALLLLTTSAWASCPAVTQADMMGVAAGAFPQQFDLAEFEEAAGCEMEFSANPDMETLNGEIQGNPELPPLAERLPAEPLVVVPYDAVGSYGGTLHALSNATEAGTSDFLSTRHVNLVRYSDDLNTIVPNVAKSWSWNDDFTELTFTLREGHKWSDGAPFTSADVKFWYDNISLDSKVIEQPKDYVLVAGEPMTVETPDDVTVVFKLPSPKPGLLAHFATSFAQGFLPMHFLGQYHPDINPDADTLAQECGFETGLEVITAYFGNSDWTDTPTPMLNNPDKLTCLDKATYPTLESHIYTSDTTEGRTLVANPYFFMVDTTGQQLPYISRQDELYANDNEVRILKLVNGEADYKSQSLTLGSAPLLLDSAEAGDYTIQLKPTIAMPAFSFNVTSDDEAKRDLFGNLKFREAMSVAINRDELNEVAFFGQGEAKQYIGFSPTPEWVDPELTSYMAQYDPEMAMSLLDEIGMVDTDGDGFRELPDGSAFVLNMQFATQGIGGEVVELVAQNWADVGVQTTVKEVTPDEYRSAQSSNALDVGMWEKGQPVAIVLGNNELWVPPFENYFGHRVGMLWAEWVDTDGASGVEPPEYVKSLMADIAAFQGAEPGSDEQAEIGARMADTMTKNLLFIGTVQAPNVIYHRNALKNVTEFKTQSYEYYRTFPYLPAQWWLDE</sequence>
<keyword evidence="3" id="KW-0732">Signal</keyword>
<evidence type="ECO:0000256" key="2">
    <source>
        <dbReference type="ARBA" id="ARBA00005695"/>
    </source>
</evidence>
<evidence type="ECO:0000313" key="5">
    <source>
        <dbReference type="EMBL" id="MFC3143969.1"/>
    </source>
</evidence>
<dbReference type="Gene3D" id="3.10.105.10">
    <property type="entry name" value="Dipeptide-binding Protein, Domain 3"/>
    <property type="match status" value="1"/>
</dbReference>
<evidence type="ECO:0000256" key="1">
    <source>
        <dbReference type="ARBA" id="ARBA00004418"/>
    </source>
</evidence>
<dbReference type="SUPFAM" id="SSF53850">
    <property type="entry name" value="Periplasmic binding protein-like II"/>
    <property type="match status" value="1"/>
</dbReference>
<comment type="subcellular location">
    <subcellularLocation>
        <location evidence="1">Periplasm</location>
    </subcellularLocation>
</comment>
<dbReference type="PANTHER" id="PTHR30290">
    <property type="entry name" value="PERIPLASMIC BINDING COMPONENT OF ABC TRANSPORTER"/>
    <property type="match status" value="1"/>
</dbReference>
<comment type="caution">
    <text evidence="5">The sequence shown here is derived from an EMBL/GenBank/DDBJ whole genome shotgun (WGS) entry which is preliminary data.</text>
</comment>
<dbReference type="InterPro" id="IPR000914">
    <property type="entry name" value="SBP_5_dom"/>
</dbReference>
<comment type="similarity">
    <text evidence="2">Belongs to the bacterial solute-binding protein 5 family.</text>
</comment>